<dbReference type="SUPFAM" id="SSF51905">
    <property type="entry name" value="FAD/NAD(P)-binding domain"/>
    <property type="match status" value="1"/>
</dbReference>
<dbReference type="Gene3D" id="3.30.9.10">
    <property type="entry name" value="D-Amino Acid Oxidase, subunit A, domain 2"/>
    <property type="match status" value="1"/>
</dbReference>
<dbReference type="Pfam" id="PF01266">
    <property type="entry name" value="DAO"/>
    <property type="match status" value="1"/>
</dbReference>
<proteinExistence type="predicted"/>
<keyword evidence="2" id="KW-0472">Membrane</keyword>
<evidence type="ECO:0000256" key="1">
    <source>
        <dbReference type="ARBA" id="ARBA00023002"/>
    </source>
</evidence>
<dbReference type="PANTHER" id="PTHR13847">
    <property type="entry name" value="SARCOSINE DEHYDROGENASE-RELATED"/>
    <property type="match status" value="1"/>
</dbReference>
<dbReference type="Gene3D" id="3.50.50.60">
    <property type="entry name" value="FAD/NAD(P)-binding domain"/>
    <property type="match status" value="1"/>
</dbReference>
<sequence length="389" mass="39468">MSARPDVVVAGAGIIGTMIAWHLARAGARVTLADPAPAAASAPTATWASAGGLRRQGRSAADQPLTLRAGARWPGLAEELGADLEAGFGGHLHIAERESELPALRARLAADRAAGIDIRWLEGADLRAVAPELTPRAVAGVWTPGDGQAHPGRVARAALDAFRGLGGAVRLGAPVALARSGDGVAGVMVGGAPLDAGLVIVAAGAWSAGLVAPLGLALPLRWRALTMLVSDPAPRDILGPTVTGVGRNLSLKQLRSGQFMLGGRWYAEPTGAGLAARPVDAHVAAQWSEGVAVLPRLAGLKLNQSWAGAEAQSPDGDPLIGRTRIPGLYLACGFSNHGFQISPAVGEAVAEDVAGGGPKLLAPFDPHRLDGGDPAALARFRAEPILAVA</sequence>
<organism evidence="4 5">
    <name type="scientific">Rhodovulum sulfidophilum</name>
    <name type="common">Rhodobacter sulfidophilus</name>
    <dbReference type="NCBI Taxonomy" id="35806"/>
    <lineage>
        <taxon>Bacteria</taxon>
        <taxon>Pseudomonadati</taxon>
        <taxon>Pseudomonadota</taxon>
        <taxon>Alphaproteobacteria</taxon>
        <taxon>Rhodobacterales</taxon>
        <taxon>Paracoccaceae</taxon>
        <taxon>Rhodovulum</taxon>
    </lineage>
</organism>
<dbReference type="GO" id="GO:0016491">
    <property type="term" value="F:oxidoreductase activity"/>
    <property type="evidence" value="ECO:0007669"/>
    <property type="project" value="UniProtKB-KW"/>
</dbReference>
<evidence type="ECO:0000313" key="4">
    <source>
        <dbReference type="EMBL" id="PZQ47582.1"/>
    </source>
</evidence>
<feature type="transmembrane region" description="Helical" evidence="2">
    <location>
        <begin position="7"/>
        <end position="24"/>
    </location>
</feature>
<name>A0A2W5N291_RHOSU</name>
<evidence type="ECO:0000259" key="3">
    <source>
        <dbReference type="Pfam" id="PF01266"/>
    </source>
</evidence>
<keyword evidence="2" id="KW-0812">Transmembrane</keyword>
<accession>A0A2W5N291</accession>
<protein>
    <recommendedName>
        <fullName evidence="3">FAD dependent oxidoreductase domain-containing protein</fullName>
    </recommendedName>
</protein>
<gene>
    <name evidence="4" type="ORF">DI556_17205</name>
</gene>
<comment type="caution">
    <text evidence="4">The sequence shown here is derived from an EMBL/GenBank/DDBJ whole genome shotgun (WGS) entry which is preliminary data.</text>
</comment>
<evidence type="ECO:0000256" key="2">
    <source>
        <dbReference type="SAM" id="Phobius"/>
    </source>
</evidence>
<reference evidence="4 5" key="1">
    <citation type="submission" date="2017-08" db="EMBL/GenBank/DDBJ databases">
        <title>Infants hospitalized years apart are colonized by the same room-sourced microbial strains.</title>
        <authorList>
            <person name="Brooks B."/>
            <person name="Olm M.R."/>
            <person name="Firek B.A."/>
            <person name="Baker R."/>
            <person name="Thomas B.C."/>
            <person name="Morowitz M.J."/>
            <person name="Banfield J.F."/>
        </authorList>
    </citation>
    <scope>NUCLEOTIDE SEQUENCE [LARGE SCALE GENOMIC DNA]</scope>
    <source>
        <strain evidence="4">S2_005_002_R2_34</strain>
    </source>
</reference>
<dbReference type="Proteomes" id="UP000249185">
    <property type="component" value="Unassembled WGS sequence"/>
</dbReference>
<keyword evidence="1" id="KW-0560">Oxidoreductase</keyword>
<dbReference type="GO" id="GO:0005737">
    <property type="term" value="C:cytoplasm"/>
    <property type="evidence" value="ECO:0007669"/>
    <property type="project" value="TreeGrafter"/>
</dbReference>
<dbReference type="EMBL" id="QFPW01000016">
    <property type="protein sequence ID" value="PZQ47582.1"/>
    <property type="molecule type" value="Genomic_DNA"/>
</dbReference>
<evidence type="ECO:0000313" key="5">
    <source>
        <dbReference type="Proteomes" id="UP000249185"/>
    </source>
</evidence>
<keyword evidence="2" id="KW-1133">Transmembrane helix</keyword>
<feature type="domain" description="FAD dependent oxidoreductase" evidence="3">
    <location>
        <begin position="6"/>
        <end position="351"/>
    </location>
</feature>
<dbReference type="AlphaFoldDB" id="A0A2W5N291"/>
<dbReference type="InterPro" id="IPR006076">
    <property type="entry name" value="FAD-dep_OxRdtase"/>
</dbReference>
<dbReference type="InterPro" id="IPR036188">
    <property type="entry name" value="FAD/NAD-bd_sf"/>
</dbReference>